<protein>
    <submittedName>
        <fullName evidence="1">SUKH-3 domain-containing protein</fullName>
    </submittedName>
</protein>
<dbReference type="Proteomes" id="UP001617714">
    <property type="component" value="Unassembled WGS sequence"/>
</dbReference>
<sequence length="145" mass="15808">MSIEIPESVLPLFHAAGWPRTEAQSVPPFVPEHHPASAILLAFSGLTVGECDAGEECATSDIAFGGKEGLQQDETLLEWQRILDTTLILVGETHHAHGALLMDNVGVCYGMSFVDDSFWFEGASFGVAVERILLGRRGKEMRRPD</sequence>
<accession>A0ABW8FX33</accession>
<proteinExistence type="predicted"/>
<dbReference type="EMBL" id="JBIXKD010000007">
    <property type="protein sequence ID" value="MFJ5321390.1"/>
    <property type="molecule type" value="Genomic_DNA"/>
</dbReference>
<keyword evidence="2" id="KW-1185">Reference proteome</keyword>
<dbReference type="InterPro" id="IPR025850">
    <property type="entry name" value="SUKH-3"/>
</dbReference>
<dbReference type="Pfam" id="PF14433">
    <property type="entry name" value="SUKH-3"/>
    <property type="match status" value="1"/>
</dbReference>
<evidence type="ECO:0000313" key="2">
    <source>
        <dbReference type="Proteomes" id="UP001617714"/>
    </source>
</evidence>
<evidence type="ECO:0000313" key="1">
    <source>
        <dbReference type="EMBL" id="MFJ5321390.1"/>
    </source>
</evidence>
<dbReference type="RefSeq" id="WP_039482180.1">
    <property type="nucleotide sequence ID" value="NZ_CP046377.1"/>
</dbReference>
<organism evidence="1 2">
    <name type="scientific">Pectobacterium parvum</name>
    <dbReference type="NCBI Taxonomy" id="2778550"/>
    <lineage>
        <taxon>Bacteria</taxon>
        <taxon>Pseudomonadati</taxon>
        <taxon>Pseudomonadota</taxon>
        <taxon>Gammaproteobacteria</taxon>
        <taxon>Enterobacterales</taxon>
        <taxon>Pectobacteriaceae</taxon>
        <taxon>Pectobacterium</taxon>
    </lineage>
</organism>
<gene>
    <name evidence="1" type="ORF">ACIPSN_08430</name>
</gene>
<name>A0ABW8FX33_9GAMM</name>
<reference evidence="1 2" key="1">
    <citation type="submission" date="2024-10" db="EMBL/GenBank/DDBJ databases">
        <authorList>
            <person name="Lu C.-H."/>
        </authorList>
    </citation>
    <scope>NUCLEOTIDE SEQUENCE [LARGE SCALE GENOMIC DNA]</scope>
    <source>
        <strain evidence="1 2">22QBSP01-2</strain>
    </source>
</reference>
<comment type="caution">
    <text evidence="1">The sequence shown here is derived from an EMBL/GenBank/DDBJ whole genome shotgun (WGS) entry which is preliminary data.</text>
</comment>
<dbReference type="GeneID" id="90773151"/>